<keyword evidence="2" id="KW-0472">Membrane</keyword>
<protein>
    <submittedName>
        <fullName evidence="4">DedA family protein</fullName>
    </submittedName>
</protein>
<evidence type="ECO:0000313" key="5">
    <source>
        <dbReference type="Proteomes" id="UP001305702"/>
    </source>
</evidence>
<dbReference type="Pfam" id="PF09335">
    <property type="entry name" value="VTT_dom"/>
    <property type="match status" value="1"/>
</dbReference>
<keyword evidence="2" id="KW-0812">Transmembrane</keyword>
<dbReference type="AlphaFoldDB" id="A0AA96RE84"/>
<dbReference type="InterPro" id="IPR051311">
    <property type="entry name" value="DedA_domain"/>
</dbReference>
<dbReference type="RefSeq" id="WP_315604376.1">
    <property type="nucleotide sequence ID" value="NZ_CP130318.1"/>
</dbReference>
<dbReference type="PANTHER" id="PTHR42709">
    <property type="entry name" value="ALKALINE PHOSPHATASE LIKE PROTEIN"/>
    <property type="match status" value="1"/>
</dbReference>
<dbReference type="InterPro" id="IPR032816">
    <property type="entry name" value="VTT_dom"/>
</dbReference>
<accession>A0AA96RE84</accession>
<evidence type="ECO:0000256" key="1">
    <source>
        <dbReference type="ARBA" id="ARBA00010792"/>
    </source>
</evidence>
<reference evidence="4 5" key="1">
    <citation type="submission" date="2022-02" db="EMBL/GenBank/DDBJ databases">
        <title>Paenibacillus sp. MBLB1776 Whole Genome Shotgun Sequencing.</title>
        <authorList>
            <person name="Hwang C.Y."/>
            <person name="Cho E.-S."/>
            <person name="Seo M.-J."/>
        </authorList>
    </citation>
    <scope>NUCLEOTIDE SEQUENCE [LARGE SCALE GENOMIC DNA]</scope>
    <source>
        <strain evidence="4 5">MBLB1776</strain>
    </source>
</reference>
<proteinExistence type="inferred from homology"/>
<feature type="domain" description="VTT" evidence="3">
    <location>
        <begin position="31"/>
        <end position="155"/>
    </location>
</feature>
<dbReference type="EMBL" id="CP130318">
    <property type="protein sequence ID" value="WNQ10602.1"/>
    <property type="molecule type" value="Genomic_DNA"/>
</dbReference>
<dbReference type="PANTHER" id="PTHR42709:SF9">
    <property type="entry name" value="ALKALINE PHOSPHATASE LIKE PROTEIN"/>
    <property type="match status" value="1"/>
</dbReference>
<gene>
    <name evidence="4" type="ORF">MJA45_23755</name>
</gene>
<feature type="transmembrane region" description="Helical" evidence="2">
    <location>
        <begin position="162"/>
        <end position="186"/>
    </location>
</feature>
<feature type="transmembrane region" description="Helical" evidence="2">
    <location>
        <begin position="52"/>
        <end position="77"/>
    </location>
</feature>
<keyword evidence="2" id="KW-1133">Transmembrane helix</keyword>
<name>A0AA96RE84_9BACL</name>
<evidence type="ECO:0000256" key="2">
    <source>
        <dbReference type="SAM" id="Phobius"/>
    </source>
</evidence>
<organism evidence="4 5">
    <name type="scientific">Paenibacillus aurantius</name>
    <dbReference type="NCBI Taxonomy" id="2918900"/>
    <lineage>
        <taxon>Bacteria</taxon>
        <taxon>Bacillati</taxon>
        <taxon>Bacillota</taxon>
        <taxon>Bacilli</taxon>
        <taxon>Bacillales</taxon>
        <taxon>Paenibacillaceae</taxon>
        <taxon>Paenibacillus</taxon>
    </lineage>
</organism>
<dbReference type="GO" id="GO:0005886">
    <property type="term" value="C:plasma membrane"/>
    <property type="evidence" value="ECO:0007669"/>
    <property type="project" value="TreeGrafter"/>
</dbReference>
<evidence type="ECO:0000313" key="4">
    <source>
        <dbReference type="EMBL" id="WNQ10602.1"/>
    </source>
</evidence>
<keyword evidence="5" id="KW-1185">Reference proteome</keyword>
<feature type="transmembrane region" description="Helical" evidence="2">
    <location>
        <begin position="136"/>
        <end position="156"/>
    </location>
</feature>
<evidence type="ECO:0000259" key="3">
    <source>
        <dbReference type="Pfam" id="PF09335"/>
    </source>
</evidence>
<comment type="similarity">
    <text evidence="1">Belongs to the DedA family.</text>
</comment>
<feature type="transmembrane region" description="Helical" evidence="2">
    <location>
        <begin position="12"/>
        <end position="32"/>
    </location>
</feature>
<sequence length="214" mass="23193">MFTDTLHKLIDQYGYLLFYLTLALGPFGLPVPNEVTAMTGGVTAAAGTLNPWGVFVFIFGGLLTSVSLSFAAGNYIGSKVIRRLKKKSKYRRHIRRAEKILNKYGNAAYALSCFVPVVRYAVPVLAGASRTKFKRFAVYSYTGVAVWTLVYFGLGLGFGEELAAFVAGLNPYMLAGVAAALAGGYFTYRFLRKSKTAEPPVLAPAPVPGEKVRP</sequence>
<dbReference type="Proteomes" id="UP001305702">
    <property type="component" value="Chromosome"/>
</dbReference>
<dbReference type="KEGG" id="paun:MJA45_23755"/>